<dbReference type="InterPro" id="IPR029063">
    <property type="entry name" value="SAM-dependent_MTases_sf"/>
</dbReference>
<dbReference type="Gene3D" id="3.40.50.150">
    <property type="entry name" value="Vaccinia Virus protein VP39"/>
    <property type="match status" value="2"/>
</dbReference>
<organism evidence="4 5">
    <name type="scientific">Desulforamulus putei DSM 12395</name>
    <dbReference type="NCBI Taxonomy" id="1121429"/>
    <lineage>
        <taxon>Bacteria</taxon>
        <taxon>Bacillati</taxon>
        <taxon>Bacillota</taxon>
        <taxon>Clostridia</taxon>
        <taxon>Eubacteriales</taxon>
        <taxon>Peptococcaceae</taxon>
        <taxon>Desulforamulus</taxon>
    </lineage>
</organism>
<gene>
    <name evidence="4" type="ORF">SAMN02745133_02976</name>
</gene>
<dbReference type="GO" id="GO:0032259">
    <property type="term" value="P:methylation"/>
    <property type="evidence" value="ECO:0007669"/>
    <property type="project" value="UniProtKB-KW"/>
</dbReference>
<dbReference type="PANTHER" id="PTHR30481">
    <property type="entry name" value="DNA ADENINE METHYLASE"/>
    <property type="match status" value="1"/>
</dbReference>
<dbReference type="STRING" id="1121429.SAMN02745133_02976"/>
<dbReference type="PANTHER" id="PTHR30481:SF4">
    <property type="entry name" value="SITE-SPECIFIC DNA-METHYLTRANSFERASE (ADENINE-SPECIFIC)"/>
    <property type="match status" value="1"/>
</dbReference>
<dbReference type="RefSeq" id="WP_084127763.1">
    <property type="nucleotide sequence ID" value="NZ_FQUY01000034.1"/>
</dbReference>
<dbReference type="GO" id="GO:0043565">
    <property type="term" value="F:sequence-specific DNA binding"/>
    <property type="evidence" value="ECO:0007669"/>
    <property type="project" value="TreeGrafter"/>
</dbReference>
<dbReference type="SUPFAM" id="SSF53335">
    <property type="entry name" value="S-adenosyl-L-methionine-dependent methyltransferases"/>
    <property type="match status" value="1"/>
</dbReference>
<dbReference type="Pfam" id="PF02086">
    <property type="entry name" value="MethyltransfD12"/>
    <property type="match status" value="1"/>
</dbReference>
<dbReference type="GO" id="GO:0009007">
    <property type="term" value="F:site-specific DNA-methyltransferase (adenine-specific) activity"/>
    <property type="evidence" value="ECO:0007669"/>
    <property type="project" value="UniProtKB-EC"/>
</dbReference>
<keyword evidence="3" id="KW-0949">S-adenosyl-L-methionine</keyword>
<accession>A0A1M5CMX5</accession>
<keyword evidence="1 4" id="KW-0489">Methyltransferase</keyword>
<evidence type="ECO:0000256" key="1">
    <source>
        <dbReference type="ARBA" id="ARBA00022603"/>
    </source>
</evidence>
<evidence type="ECO:0000313" key="4">
    <source>
        <dbReference type="EMBL" id="SHF56073.1"/>
    </source>
</evidence>
<dbReference type="InterPro" id="IPR012327">
    <property type="entry name" value="MeTrfase_D12"/>
</dbReference>
<dbReference type="GO" id="GO:1904047">
    <property type="term" value="F:S-adenosyl-L-methionine binding"/>
    <property type="evidence" value="ECO:0007669"/>
    <property type="project" value="TreeGrafter"/>
</dbReference>
<dbReference type="EMBL" id="FQUY01000034">
    <property type="protein sequence ID" value="SHF56073.1"/>
    <property type="molecule type" value="Genomic_DNA"/>
</dbReference>
<dbReference type="OrthoDB" id="9805629at2"/>
<reference evidence="5" key="1">
    <citation type="submission" date="2016-11" db="EMBL/GenBank/DDBJ databases">
        <authorList>
            <person name="Varghese N."/>
            <person name="Submissions S."/>
        </authorList>
    </citation>
    <scope>NUCLEOTIDE SEQUENCE [LARGE SCALE GENOMIC DNA]</scope>
    <source>
        <strain evidence="5">DSM 12395</strain>
    </source>
</reference>
<dbReference type="PIRSF" id="PIRSF000398">
    <property type="entry name" value="M_m6A_EcoRV"/>
    <property type="match status" value="1"/>
</dbReference>
<evidence type="ECO:0000256" key="3">
    <source>
        <dbReference type="ARBA" id="ARBA00022691"/>
    </source>
</evidence>
<dbReference type="GO" id="GO:0009307">
    <property type="term" value="P:DNA restriction-modification system"/>
    <property type="evidence" value="ECO:0007669"/>
    <property type="project" value="InterPro"/>
</dbReference>
<dbReference type="Proteomes" id="UP000184148">
    <property type="component" value="Unassembled WGS sequence"/>
</dbReference>
<protein>
    <submittedName>
        <fullName evidence="4">DNA adenine methylase</fullName>
    </submittedName>
</protein>
<evidence type="ECO:0000313" key="5">
    <source>
        <dbReference type="Proteomes" id="UP000184148"/>
    </source>
</evidence>
<sequence length="248" mass="28750">MPRHITYLEPFFGSGAVFFKKLPSKVETINDIDGNVVNLFRVIRDQPEELARLIEWTPWARDEYRASFDLTGDPLEDARRFLVRCWQAFGQVTTNSRGGWRHSGTDKFNRALELRNVPANIFKAAERLKTVQIENKPAIELIKKYKAEHVLIYADPPYVWGTRTFRQHGRATYKHEMTDADHLELLEALDQHPGPVLLSGYACPLYDERLQHWAKRTVKAYAECGRAREEVLWINPVAAKDVMAPRLF</sequence>
<dbReference type="AlphaFoldDB" id="A0A1M5CMX5"/>
<dbReference type="PRINTS" id="PR00505">
    <property type="entry name" value="D12N6MTFRASE"/>
</dbReference>
<keyword evidence="2" id="KW-0808">Transferase</keyword>
<dbReference type="GO" id="GO:0006298">
    <property type="term" value="P:mismatch repair"/>
    <property type="evidence" value="ECO:0007669"/>
    <property type="project" value="TreeGrafter"/>
</dbReference>
<keyword evidence="5" id="KW-1185">Reference proteome</keyword>
<evidence type="ECO:0000256" key="2">
    <source>
        <dbReference type="ARBA" id="ARBA00022679"/>
    </source>
</evidence>
<proteinExistence type="predicted"/>
<dbReference type="InterPro" id="IPR012263">
    <property type="entry name" value="M_m6A_EcoRV"/>
</dbReference>
<name>A0A1M5CMX5_9FIRM</name>